<sequence>MPVESVGQNHKQRGFDTGHFGQFVIGRMGQPLGEMGGVVCQIFVWLRFGEYDVVVMLQPIIGAMRPELFGFQVINAILKAD</sequence>
<dbReference type="AlphaFoldDB" id="Q8CKM8"/>
<proteinExistence type="predicted"/>
<protein>
    <submittedName>
        <fullName evidence="1">Uncharacterized protein</fullName>
    </submittedName>
</protein>
<dbReference type="EMBL" id="AE009952">
    <property type="protein sequence ID" value="AAM86815.1"/>
    <property type="molecule type" value="Genomic_DNA"/>
</dbReference>
<organism evidence="1 2">
    <name type="scientific">Yersinia pestis</name>
    <dbReference type="NCBI Taxonomy" id="632"/>
    <lineage>
        <taxon>Bacteria</taxon>
        <taxon>Pseudomonadati</taxon>
        <taxon>Pseudomonadota</taxon>
        <taxon>Gammaproteobacteria</taxon>
        <taxon>Enterobacterales</taxon>
        <taxon>Yersiniaceae</taxon>
        <taxon>Yersinia</taxon>
    </lineage>
</organism>
<gene>
    <name evidence="1" type="ordered locus">y3264</name>
</gene>
<name>Q8CKM8_YERPE</name>
<dbReference type="HOGENOM" id="CLU_2573148_0_0_6"/>
<dbReference type="DNASU" id="1148212"/>
<evidence type="ECO:0000313" key="1">
    <source>
        <dbReference type="EMBL" id="AAM86815.1"/>
    </source>
</evidence>
<accession>Q8CKM8</accession>
<reference evidence="1 2" key="1">
    <citation type="journal article" date="2002" name="J. Bacteriol.">
        <title>Genome sequence of Yersinia pestis KIM.</title>
        <authorList>
            <person name="Deng W."/>
            <person name="Burland V."/>
            <person name="Plunkett G.III."/>
            <person name="Boutin A."/>
            <person name="Mayhew G.F."/>
            <person name="Liss P."/>
            <person name="Perna N.T."/>
            <person name="Rose D.J."/>
            <person name="Mau B."/>
            <person name="Zhou S."/>
            <person name="Schwartz D.C."/>
            <person name="Fetherston J.D."/>
            <person name="Lindler L.E."/>
            <person name="Brubaker R.R."/>
            <person name="Plana G.V."/>
            <person name="Straley S.C."/>
            <person name="McDonough K.A."/>
            <person name="Nilles M.L."/>
            <person name="Matson J.S."/>
            <person name="Blattner F.R."/>
            <person name="Perry R.D."/>
        </authorList>
    </citation>
    <scope>NUCLEOTIDE SEQUENCE [LARGE SCALE GENOMIC DNA]</scope>
    <source>
        <strain evidence="2">KIM10+ / Biovar Mediaevalis</strain>
    </source>
</reference>
<evidence type="ECO:0000313" key="2">
    <source>
        <dbReference type="Proteomes" id="UP000002490"/>
    </source>
</evidence>
<dbReference type="KEGG" id="ypk:y3264"/>
<dbReference type="Proteomes" id="UP000002490">
    <property type="component" value="Chromosome"/>
</dbReference>